<evidence type="ECO:0000256" key="4">
    <source>
        <dbReference type="ARBA" id="ARBA00022737"/>
    </source>
</evidence>
<accession>A0A6P4YCS5</accession>
<organism evidence="9 10">
    <name type="scientific">Branchiostoma belcheri</name>
    <name type="common">Amphioxus</name>
    <dbReference type="NCBI Taxonomy" id="7741"/>
    <lineage>
        <taxon>Eukaryota</taxon>
        <taxon>Metazoa</taxon>
        <taxon>Chordata</taxon>
        <taxon>Cephalochordata</taxon>
        <taxon>Leptocardii</taxon>
        <taxon>Amphioxiformes</taxon>
        <taxon>Branchiostomatidae</taxon>
        <taxon>Branchiostoma</taxon>
    </lineage>
</organism>
<dbReference type="AlphaFoldDB" id="A0A6P4YCS5"/>
<gene>
    <name evidence="10" type="primary">LOC109468419</name>
</gene>
<evidence type="ECO:0000313" key="9">
    <source>
        <dbReference type="Proteomes" id="UP000515135"/>
    </source>
</evidence>
<feature type="domain" description="Collagen IV NC1" evidence="8">
    <location>
        <begin position="1"/>
        <end position="187"/>
    </location>
</feature>
<proteinExistence type="predicted"/>
<dbReference type="InterPro" id="IPR036954">
    <property type="entry name" value="Collagen_IV_NC_sf"/>
</dbReference>
<dbReference type="InterPro" id="IPR016187">
    <property type="entry name" value="CTDL_fold"/>
</dbReference>
<keyword evidence="6" id="KW-0176">Collagen</keyword>
<evidence type="ECO:0000256" key="2">
    <source>
        <dbReference type="ARBA" id="ARBA00022525"/>
    </source>
</evidence>
<dbReference type="OrthoDB" id="10071882at2759"/>
<dbReference type="Pfam" id="PF01413">
    <property type="entry name" value="C4"/>
    <property type="match status" value="2"/>
</dbReference>
<keyword evidence="7" id="KW-1015">Disulfide bond</keyword>
<dbReference type="GeneID" id="109468419"/>
<evidence type="ECO:0000256" key="6">
    <source>
        <dbReference type="ARBA" id="ARBA00023119"/>
    </source>
</evidence>
<sequence length="211" mass="23271">MVSGQPDSCLPRFGILPFFSCEPDDVCKYGYRDDKTYWLSTIENESQHPAVPVSGTDIRPFISRCAVCLTKDLTMAVHSQRAAVIPDCPIGWRSLWVGYSFLMHTAAGEGGGQPLTSVGSCLDFFRAAPFIECVNDICDVSSNQLSFWLIGIPGGEDDQFSEPRRTVGSVDVLRQRISRCRSCVYGGDLYEDIIAEEAPEGVIPTNVFNKK</sequence>
<dbReference type="GO" id="GO:0005201">
    <property type="term" value="F:extracellular matrix structural constituent"/>
    <property type="evidence" value="ECO:0007669"/>
    <property type="project" value="InterPro"/>
</dbReference>
<comment type="subcellular location">
    <subcellularLocation>
        <location evidence="1">Secreted</location>
        <location evidence="1">Extracellular space</location>
        <location evidence="1">Extracellular matrix</location>
        <location evidence="1">Basement membrane</location>
    </subcellularLocation>
</comment>
<dbReference type="PROSITE" id="PS51403">
    <property type="entry name" value="NC1_IV"/>
    <property type="match status" value="1"/>
</dbReference>
<reference evidence="10" key="1">
    <citation type="submission" date="2025-08" db="UniProtKB">
        <authorList>
            <consortium name="RefSeq"/>
        </authorList>
    </citation>
    <scope>IDENTIFICATION</scope>
    <source>
        <tissue evidence="10">Gonad</tissue>
    </source>
</reference>
<keyword evidence="2" id="KW-0964">Secreted</keyword>
<dbReference type="Proteomes" id="UP000515135">
    <property type="component" value="Unplaced"/>
</dbReference>
<keyword evidence="5" id="KW-0084">Basement membrane</keyword>
<evidence type="ECO:0000256" key="1">
    <source>
        <dbReference type="ARBA" id="ARBA00004302"/>
    </source>
</evidence>
<dbReference type="KEGG" id="bbel:109468419"/>
<name>A0A6P4YCS5_BRABE</name>
<dbReference type="SMART" id="SM00111">
    <property type="entry name" value="C4"/>
    <property type="match status" value="2"/>
</dbReference>
<evidence type="ECO:0000256" key="7">
    <source>
        <dbReference type="ARBA" id="ARBA00023157"/>
    </source>
</evidence>
<keyword evidence="4" id="KW-0677">Repeat</keyword>
<keyword evidence="3" id="KW-0272">Extracellular matrix</keyword>
<evidence type="ECO:0000313" key="10">
    <source>
        <dbReference type="RefSeq" id="XP_019622228.1"/>
    </source>
</evidence>
<evidence type="ECO:0000259" key="8">
    <source>
        <dbReference type="PROSITE" id="PS51403"/>
    </source>
</evidence>
<dbReference type="RefSeq" id="XP_019622228.1">
    <property type="nucleotide sequence ID" value="XM_019766669.1"/>
</dbReference>
<dbReference type="SUPFAM" id="SSF56436">
    <property type="entry name" value="C-type lectin-like"/>
    <property type="match status" value="2"/>
</dbReference>
<evidence type="ECO:0000256" key="3">
    <source>
        <dbReference type="ARBA" id="ARBA00022530"/>
    </source>
</evidence>
<dbReference type="Gene3D" id="2.170.240.10">
    <property type="entry name" value="Collagen IV, non-collagenous"/>
    <property type="match status" value="1"/>
</dbReference>
<protein>
    <submittedName>
        <fullName evidence="10">Collagen alpha-2(IV) chain-like</fullName>
    </submittedName>
</protein>
<dbReference type="InterPro" id="IPR001442">
    <property type="entry name" value="Collagen_IV_NC"/>
</dbReference>
<dbReference type="GO" id="GO:0005581">
    <property type="term" value="C:collagen trimer"/>
    <property type="evidence" value="ECO:0007669"/>
    <property type="project" value="UniProtKB-KW"/>
</dbReference>
<evidence type="ECO:0000256" key="5">
    <source>
        <dbReference type="ARBA" id="ARBA00022869"/>
    </source>
</evidence>
<dbReference type="GO" id="GO:0005604">
    <property type="term" value="C:basement membrane"/>
    <property type="evidence" value="ECO:0007669"/>
    <property type="project" value="UniProtKB-SubCell"/>
</dbReference>
<keyword evidence="9" id="KW-1185">Reference proteome</keyword>